<evidence type="ECO:0000313" key="2">
    <source>
        <dbReference type="Proteomes" id="UP001153331"/>
    </source>
</evidence>
<gene>
    <name evidence="1" type="ORF">OPT61_g746</name>
</gene>
<proteinExistence type="predicted"/>
<accession>A0ACC2IT07</accession>
<dbReference type="Proteomes" id="UP001153331">
    <property type="component" value="Unassembled WGS sequence"/>
</dbReference>
<keyword evidence="2" id="KW-1185">Reference proteome</keyword>
<sequence length="493" mass="55342">MRKVRKQDIGYEDGTLGTEDQVYIGDAHEDMIGIRVYYNCLDRQMERLMQTFFLGFCILRPFPWSPLVACKTSHSPVTVQKLYNFRAKHRSISQSLVAMNSTITLPEGDSPTLALVHPTKEEQLIQSKLNGAEWRGALSPSAYLRRETTLSQQALTKDGGITYWILVDTALENNPLDPESGTRLPLASCETYRKKALVWRDGIVQEAVSHGIGSVFCGQYLRKRGYAQRMMKELGKTLRTHQADESECLFTILYSDIGKKFYADMGWEPFRSSHIALPASSAAPPANLPTARPLYADDLSELCRMDEELISRSLKSRTQGSKTAVALVPDLETIQWHHAREEFVGQEVHGKVPEVKGAIVGDEAGKRVWCYWTRVWYNEDASIAKGNTMHILRLVVEEDVLGHANVGEGDGRSAAIAALLAFAQREAEQWKTEHVELWNPSAPAVVGARMLDRSAEVIDRDAESIASLLWHPEHEGAAADHIDWISNEKYAWC</sequence>
<organism evidence="1 2">
    <name type="scientific">Boeremia exigua</name>
    <dbReference type="NCBI Taxonomy" id="749465"/>
    <lineage>
        <taxon>Eukaryota</taxon>
        <taxon>Fungi</taxon>
        <taxon>Dikarya</taxon>
        <taxon>Ascomycota</taxon>
        <taxon>Pezizomycotina</taxon>
        <taxon>Dothideomycetes</taxon>
        <taxon>Pleosporomycetidae</taxon>
        <taxon>Pleosporales</taxon>
        <taxon>Pleosporineae</taxon>
        <taxon>Didymellaceae</taxon>
        <taxon>Boeremia</taxon>
    </lineage>
</organism>
<protein>
    <submittedName>
        <fullName evidence="1">Uncharacterized protein</fullName>
    </submittedName>
</protein>
<comment type="caution">
    <text evidence="1">The sequence shown here is derived from an EMBL/GenBank/DDBJ whole genome shotgun (WGS) entry which is preliminary data.</text>
</comment>
<dbReference type="EMBL" id="JAPHNI010000025">
    <property type="protein sequence ID" value="KAJ8118247.1"/>
    <property type="molecule type" value="Genomic_DNA"/>
</dbReference>
<evidence type="ECO:0000313" key="1">
    <source>
        <dbReference type="EMBL" id="KAJ8118247.1"/>
    </source>
</evidence>
<reference evidence="1" key="1">
    <citation type="submission" date="2022-11" db="EMBL/GenBank/DDBJ databases">
        <title>Genome Sequence of Boeremia exigua.</title>
        <authorList>
            <person name="Buettner E."/>
        </authorList>
    </citation>
    <scope>NUCLEOTIDE SEQUENCE</scope>
    <source>
        <strain evidence="1">CU02</strain>
    </source>
</reference>
<name>A0ACC2IT07_9PLEO</name>